<keyword evidence="9" id="KW-1185">Reference proteome</keyword>
<keyword evidence="5" id="KW-0378">Hydrolase</keyword>
<proteinExistence type="predicted"/>
<feature type="domain" description="Reverse transcriptase RNase H-like" evidence="7">
    <location>
        <begin position="8"/>
        <end position="109"/>
    </location>
</feature>
<evidence type="ECO:0000256" key="4">
    <source>
        <dbReference type="ARBA" id="ARBA00022759"/>
    </source>
</evidence>
<dbReference type="PANTHER" id="PTHR34072:SF56">
    <property type="entry name" value="REVERSE TRANSCRIPTASE_RETROTRANSPOSON-DERIVED PROTEIN RNASE H-LIKE DOMAIN-CONTAINING PROTEIN"/>
    <property type="match status" value="1"/>
</dbReference>
<keyword evidence="4" id="KW-0255">Endonuclease</keyword>
<dbReference type="GO" id="GO:0004519">
    <property type="term" value="F:endonuclease activity"/>
    <property type="evidence" value="ECO:0007669"/>
    <property type="project" value="UniProtKB-KW"/>
</dbReference>
<dbReference type="GO" id="GO:0003964">
    <property type="term" value="F:RNA-directed DNA polymerase activity"/>
    <property type="evidence" value="ECO:0007669"/>
    <property type="project" value="UniProtKB-KW"/>
</dbReference>
<keyword evidence="3" id="KW-0540">Nuclease</keyword>
<keyword evidence="1" id="KW-0808">Transferase</keyword>
<dbReference type="InterPro" id="IPR041373">
    <property type="entry name" value="RT_RNaseH"/>
</dbReference>
<dbReference type="Proteomes" id="UP001165121">
    <property type="component" value="Unassembled WGS sequence"/>
</dbReference>
<keyword evidence="2" id="KW-0548">Nucleotidyltransferase</keyword>
<sequence>MLPDDLNHFHVVYDASDFAIGYALMQNNDEGHEGVVGYRSLQIKPAVRTYPVHDNEPLAIRYDPISFRAYQLGEQPFVVYMDHALLRTAMKSPRSIQRIARWLSFFAEYNFVRYNTGKNNILADALFRHLDYDSHGVLGRQVIDDQGEGDDQCPVCVASGVNQTSVSLDINLRDENNNSELTFNTWTSVYLRTGHFPNRYM</sequence>
<keyword evidence="6" id="KW-0695">RNA-directed DNA polymerase</keyword>
<evidence type="ECO:0000256" key="5">
    <source>
        <dbReference type="ARBA" id="ARBA00022801"/>
    </source>
</evidence>
<dbReference type="InterPro" id="IPR043502">
    <property type="entry name" value="DNA/RNA_pol_sf"/>
</dbReference>
<evidence type="ECO:0000256" key="6">
    <source>
        <dbReference type="ARBA" id="ARBA00022918"/>
    </source>
</evidence>
<accession>A0A9W6TXP6</accession>
<evidence type="ECO:0000259" key="7">
    <source>
        <dbReference type="Pfam" id="PF17917"/>
    </source>
</evidence>
<dbReference type="CDD" id="cd09274">
    <property type="entry name" value="RNase_HI_RT_Ty3"/>
    <property type="match status" value="1"/>
</dbReference>
<dbReference type="EMBL" id="BSXT01000234">
    <property type="protein sequence ID" value="GMF21653.1"/>
    <property type="molecule type" value="Genomic_DNA"/>
</dbReference>
<evidence type="ECO:0000313" key="9">
    <source>
        <dbReference type="Proteomes" id="UP001165121"/>
    </source>
</evidence>
<dbReference type="PANTHER" id="PTHR34072">
    <property type="entry name" value="ENZYMATIC POLYPROTEIN-RELATED"/>
    <property type="match status" value="1"/>
</dbReference>
<comment type="caution">
    <text evidence="8">The sequence shown here is derived from an EMBL/GenBank/DDBJ whole genome shotgun (WGS) entry which is preliminary data.</text>
</comment>
<protein>
    <submittedName>
        <fullName evidence="8">Unnamed protein product</fullName>
    </submittedName>
</protein>
<evidence type="ECO:0000256" key="1">
    <source>
        <dbReference type="ARBA" id="ARBA00022679"/>
    </source>
</evidence>
<dbReference type="AlphaFoldDB" id="A0A9W6TXP6"/>
<evidence type="ECO:0000313" key="8">
    <source>
        <dbReference type="EMBL" id="GMF21653.1"/>
    </source>
</evidence>
<dbReference type="GO" id="GO:0016787">
    <property type="term" value="F:hydrolase activity"/>
    <property type="evidence" value="ECO:0007669"/>
    <property type="project" value="UniProtKB-KW"/>
</dbReference>
<name>A0A9W6TXP6_9STRA</name>
<evidence type="ECO:0000256" key="2">
    <source>
        <dbReference type="ARBA" id="ARBA00022695"/>
    </source>
</evidence>
<organism evidence="8 9">
    <name type="scientific">Phytophthora fragariaefolia</name>
    <dbReference type="NCBI Taxonomy" id="1490495"/>
    <lineage>
        <taxon>Eukaryota</taxon>
        <taxon>Sar</taxon>
        <taxon>Stramenopiles</taxon>
        <taxon>Oomycota</taxon>
        <taxon>Peronosporomycetes</taxon>
        <taxon>Peronosporales</taxon>
        <taxon>Peronosporaceae</taxon>
        <taxon>Phytophthora</taxon>
    </lineage>
</organism>
<dbReference type="OrthoDB" id="111710at2759"/>
<dbReference type="Pfam" id="PF17917">
    <property type="entry name" value="RT_RNaseH"/>
    <property type="match status" value="1"/>
</dbReference>
<reference evidence="8" key="1">
    <citation type="submission" date="2023-04" db="EMBL/GenBank/DDBJ databases">
        <title>Phytophthora fragariaefolia NBRC 109709.</title>
        <authorList>
            <person name="Ichikawa N."/>
            <person name="Sato H."/>
            <person name="Tonouchi N."/>
        </authorList>
    </citation>
    <scope>NUCLEOTIDE SEQUENCE</scope>
    <source>
        <strain evidence="8">NBRC 109709</strain>
    </source>
</reference>
<dbReference type="SUPFAM" id="SSF56672">
    <property type="entry name" value="DNA/RNA polymerases"/>
    <property type="match status" value="1"/>
</dbReference>
<evidence type="ECO:0000256" key="3">
    <source>
        <dbReference type="ARBA" id="ARBA00022722"/>
    </source>
</evidence>
<gene>
    <name evidence="8" type="ORF">Pfra01_000294400</name>
</gene>